<reference evidence="1 2" key="1">
    <citation type="journal article" date="2018" name="PLoS Genet.">
        <title>Population sequencing reveals clonal diversity and ancestral inbreeding in the grapevine cultivar Chardonnay.</title>
        <authorList>
            <person name="Roach M.J."/>
            <person name="Johnson D.L."/>
            <person name="Bohlmann J."/>
            <person name="van Vuuren H.J."/>
            <person name="Jones S.J."/>
            <person name="Pretorius I.S."/>
            <person name="Schmidt S.A."/>
            <person name="Borneman A.R."/>
        </authorList>
    </citation>
    <scope>NUCLEOTIDE SEQUENCE [LARGE SCALE GENOMIC DNA]</scope>
    <source>
        <strain evidence="2">cv. Chardonnay</strain>
        <tissue evidence="1">Leaf</tissue>
    </source>
</reference>
<evidence type="ECO:0000313" key="1">
    <source>
        <dbReference type="EMBL" id="RVW57596.1"/>
    </source>
</evidence>
<accession>A0A438FC98</accession>
<gene>
    <name evidence="1" type="ORF">CK203_096296</name>
</gene>
<evidence type="ECO:0000313" key="2">
    <source>
        <dbReference type="Proteomes" id="UP000288805"/>
    </source>
</evidence>
<organism evidence="1 2">
    <name type="scientific">Vitis vinifera</name>
    <name type="common">Grape</name>
    <dbReference type="NCBI Taxonomy" id="29760"/>
    <lineage>
        <taxon>Eukaryota</taxon>
        <taxon>Viridiplantae</taxon>
        <taxon>Streptophyta</taxon>
        <taxon>Embryophyta</taxon>
        <taxon>Tracheophyta</taxon>
        <taxon>Spermatophyta</taxon>
        <taxon>Magnoliopsida</taxon>
        <taxon>eudicotyledons</taxon>
        <taxon>Gunneridae</taxon>
        <taxon>Pentapetalae</taxon>
        <taxon>rosids</taxon>
        <taxon>Vitales</taxon>
        <taxon>Vitaceae</taxon>
        <taxon>Viteae</taxon>
        <taxon>Vitis</taxon>
    </lineage>
</organism>
<dbReference type="Proteomes" id="UP000288805">
    <property type="component" value="Unassembled WGS sequence"/>
</dbReference>
<protein>
    <submittedName>
        <fullName evidence="1">Uncharacterized protein</fullName>
    </submittedName>
</protein>
<dbReference type="EMBL" id="QGNW01001050">
    <property type="protein sequence ID" value="RVW57596.1"/>
    <property type="molecule type" value="Genomic_DNA"/>
</dbReference>
<comment type="caution">
    <text evidence="1">The sequence shown here is derived from an EMBL/GenBank/DDBJ whole genome shotgun (WGS) entry which is preliminary data.</text>
</comment>
<proteinExistence type="predicted"/>
<dbReference type="AlphaFoldDB" id="A0A438FC98"/>
<sequence>MKKLIQILQDGEKLIQDCSRCYCYQRMGGVSDEYDNLGSCNAPGPPEFMMGLDVPLKELKRRLCEDGKSGL</sequence>
<name>A0A438FC98_VITVI</name>